<dbReference type="EMBL" id="MN740015">
    <property type="protein sequence ID" value="QHT84148.1"/>
    <property type="molecule type" value="Genomic_DNA"/>
</dbReference>
<proteinExistence type="predicted"/>
<dbReference type="AlphaFoldDB" id="A0A6C0HTR6"/>
<feature type="region of interest" description="Disordered" evidence="1">
    <location>
        <begin position="1"/>
        <end position="33"/>
    </location>
</feature>
<evidence type="ECO:0000256" key="1">
    <source>
        <dbReference type="SAM" id="MobiDB-lite"/>
    </source>
</evidence>
<evidence type="ECO:0000313" key="2">
    <source>
        <dbReference type="EMBL" id="QHT84148.1"/>
    </source>
</evidence>
<accession>A0A6C0HTR6</accession>
<reference evidence="2" key="1">
    <citation type="journal article" date="2020" name="Nature">
        <title>Giant virus diversity and host interactions through global metagenomics.</title>
        <authorList>
            <person name="Schulz F."/>
            <person name="Roux S."/>
            <person name="Paez-Espino D."/>
            <person name="Jungbluth S."/>
            <person name="Walsh D.A."/>
            <person name="Denef V.J."/>
            <person name="McMahon K.D."/>
            <person name="Konstantinidis K.T."/>
            <person name="Eloe-Fadrosh E.A."/>
            <person name="Kyrpides N.C."/>
            <person name="Woyke T."/>
        </authorList>
    </citation>
    <scope>NUCLEOTIDE SEQUENCE</scope>
    <source>
        <strain evidence="2">GVMAG-M-3300023184-16</strain>
    </source>
</reference>
<feature type="compositionally biased region" description="Basic residues" evidence="1">
    <location>
        <begin position="1"/>
        <end position="30"/>
    </location>
</feature>
<protein>
    <submittedName>
        <fullName evidence="2">Uncharacterized protein</fullName>
    </submittedName>
</protein>
<sequence length="51" mass="6062">MSNTRRNKKYRNKTKKHRSSHRRRISRMKKGGSISHLMCNAPICPSFFTNI</sequence>
<name>A0A6C0HTR6_9ZZZZ</name>
<organism evidence="2">
    <name type="scientific">viral metagenome</name>
    <dbReference type="NCBI Taxonomy" id="1070528"/>
    <lineage>
        <taxon>unclassified sequences</taxon>
        <taxon>metagenomes</taxon>
        <taxon>organismal metagenomes</taxon>
    </lineage>
</organism>